<evidence type="ECO:0000259" key="3">
    <source>
        <dbReference type="PROSITE" id="PS50110"/>
    </source>
</evidence>
<evidence type="ECO:0000256" key="1">
    <source>
        <dbReference type="ARBA" id="ARBA00022553"/>
    </source>
</evidence>
<gene>
    <name evidence="4" type="ORF">SAMN04488238_104355</name>
</gene>
<dbReference type="CDD" id="cd00156">
    <property type="entry name" value="REC"/>
    <property type="match status" value="1"/>
</dbReference>
<dbReference type="Gene3D" id="3.40.50.2300">
    <property type="match status" value="1"/>
</dbReference>
<dbReference type="RefSeq" id="WP_176847012.1">
    <property type="nucleotide sequence ID" value="NZ_CP061498.1"/>
</dbReference>
<dbReference type="PANTHER" id="PTHR44591:SF3">
    <property type="entry name" value="RESPONSE REGULATORY DOMAIN-CONTAINING PROTEIN"/>
    <property type="match status" value="1"/>
</dbReference>
<feature type="domain" description="Response regulatory" evidence="3">
    <location>
        <begin position="26"/>
        <end position="139"/>
    </location>
</feature>
<proteinExistence type="predicted"/>
<dbReference type="Pfam" id="PF00072">
    <property type="entry name" value="Response_reg"/>
    <property type="match status" value="1"/>
</dbReference>
<dbReference type="GO" id="GO:0000160">
    <property type="term" value="P:phosphorelay signal transduction system"/>
    <property type="evidence" value="ECO:0007669"/>
    <property type="project" value="InterPro"/>
</dbReference>
<organism evidence="4 5">
    <name type="scientific">Roseicitreum antarcticum</name>
    <dbReference type="NCBI Taxonomy" id="564137"/>
    <lineage>
        <taxon>Bacteria</taxon>
        <taxon>Pseudomonadati</taxon>
        <taxon>Pseudomonadota</taxon>
        <taxon>Alphaproteobacteria</taxon>
        <taxon>Rhodobacterales</taxon>
        <taxon>Paracoccaceae</taxon>
        <taxon>Roseicitreum</taxon>
    </lineage>
</organism>
<dbReference type="STRING" id="564137.SAMN04488238_104355"/>
<evidence type="ECO:0000313" key="4">
    <source>
        <dbReference type="EMBL" id="SDW97984.1"/>
    </source>
</evidence>
<dbReference type="EMBL" id="FNOM01000004">
    <property type="protein sequence ID" value="SDW97984.1"/>
    <property type="molecule type" value="Genomic_DNA"/>
</dbReference>
<dbReference type="AlphaFoldDB" id="A0A1H2XZY5"/>
<dbReference type="InterPro" id="IPR011006">
    <property type="entry name" value="CheY-like_superfamily"/>
</dbReference>
<dbReference type="InterPro" id="IPR001789">
    <property type="entry name" value="Sig_transdc_resp-reg_receiver"/>
</dbReference>
<feature type="modified residue" description="4-aspartylphosphate" evidence="2">
    <location>
        <position position="75"/>
    </location>
</feature>
<dbReference type="SUPFAM" id="SSF52172">
    <property type="entry name" value="CheY-like"/>
    <property type="match status" value="1"/>
</dbReference>
<dbReference type="Proteomes" id="UP000198539">
    <property type="component" value="Unassembled WGS sequence"/>
</dbReference>
<keyword evidence="5" id="KW-1185">Reference proteome</keyword>
<dbReference type="PANTHER" id="PTHR44591">
    <property type="entry name" value="STRESS RESPONSE REGULATOR PROTEIN 1"/>
    <property type="match status" value="1"/>
</dbReference>
<sequence>MDFPAASTNQASGFPGAGHNPLTGHTVLLVEDSRYASEAMRLMCQYSGGRLRRADTLRAAYRHLAVYRPDAVIVDLGLPDGSGLELIRDLDRSHQRPGRVIATSGMNDMGAAALEAGADAFLAKPIDSLAAFQDAFRATDDPMPPGTATRPDGSAFRLRPDRLALRDDLHMAADLLTGRQTPETLQYTTQFIDSIAVSLQDEALQKAINATRHTGQLGQLPDLLRRRLKAEAEM</sequence>
<keyword evidence="1 2" id="KW-0597">Phosphoprotein</keyword>
<dbReference type="PROSITE" id="PS50110">
    <property type="entry name" value="RESPONSE_REGULATORY"/>
    <property type="match status" value="1"/>
</dbReference>
<reference evidence="4 5" key="1">
    <citation type="submission" date="2016-10" db="EMBL/GenBank/DDBJ databases">
        <authorList>
            <person name="de Groot N.N."/>
        </authorList>
    </citation>
    <scope>NUCLEOTIDE SEQUENCE [LARGE SCALE GENOMIC DNA]</scope>
    <source>
        <strain evidence="4 5">CGMCC 1.8894</strain>
    </source>
</reference>
<name>A0A1H2XZY5_9RHOB</name>
<evidence type="ECO:0000256" key="2">
    <source>
        <dbReference type="PROSITE-ProRule" id="PRU00169"/>
    </source>
</evidence>
<protein>
    <submittedName>
        <fullName evidence="4">Response regulator receiver domain-containing protein</fullName>
    </submittedName>
</protein>
<dbReference type="SMART" id="SM00448">
    <property type="entry name" value="REC"/>
    <property type="match status" value="1"/>
</dbReference>
<accession>A0A1H2XZY5</accession>
<dbReference type="InterPro" id="IPR050595">
    <property type="entry name" value="Bact_response_regulator"/>
</dbReference>
<evidence type="ECO:0000313" key="5">
    <source>
        <dbReference type="Proteomes" id="UP000198539"/>
    </source>
</evidence>